<proteinExistence type="predicted"/>
<gene>
    <name evidence="2" type="primary">g161</name>
    <name evidence="2" type="ORF">VP750_LOCUS135</name>
</gene>
<evidence type="ECO:0000313" key="3">
    <source>
        <dbReference type="Proteomes" id="UP001497392"/>
    </source>
</evidence>
<dbReference type="Proteomes" id="UP001497392">
    <property type="component" value="Unassembled WGS sequence"/>
</dbReference>
<sequence>MAAAQSPSAPAKALCSTKDLSHPHKSDDEDGGEAIEETFAALAGEDGIQVSIETLRSILQDFDLKIDLEESLQKLQDSKPRRAHFNEPLEALTLEDFSSLFN</sequence>
<name>A0ABP1FF94_9CHLO</name>
<reference evidence="2 3" key="1">
    <citation type="submission" date="2024-06" db="EMBL/GenBank/DDBJ databases">
        <authorList>
            <person name="Kraege A."/>
            <person name="Thomma B."/>
        </authorList>
    </citation>
    <scope>NUCLEOTIDE SEQUENCE [LARGE SCALE GENOMIC DNA]</scope>
</reference>
<evidence type="ECO:0000256" key="1">
    <source>
        <dbReference type="SAM" id="MobiDB-lite"/>
    </source>
</evidence>
<accession>A0ABP1FF94</accession>
<feature type="region of interest" description="Disordered" evidence="1">
    <location>
        <begin position="1"/>
        <end position="32"/>
    </location>
</feature>
<protein>
    <submittedName>
        <fullName evidence="2">G161 protein</fullName>
    </submittedName>
</protein>
<organism evidence="2 3">
    <name type="scientific">Coccomyxa viridis</name>
    <dbReference type="NCBI Taxonomy" id="1274662"/>
    <lineage>
        <taxon>Eukaryota</taxon>
        <taxon>Viridiplantae</taxon>
        <taxon>Chlorophyta</taxon>
        <taxon>core chlorophytes</taxon>
        <taxon>Trebouxiophyceae</taxon>
        <taxon>Trebouxiophyceae incertae sedis</taxon>
        <taxon>Coccomyxaceae</taxon>
        <taxon>Coccomyxa</taxon>
    </lineage>
</organism>
<dbReference type="EMBL" id="CAXHTA020000001">
    <property type="protein sequence ID" value="CAL5218476.1"/>
    <property type="molecule type" value="Genomic_DNA"/>
</dbReference>
<comment type="caution">
    <text evidence="2">The sequence shown here is derived from an EMBL/GenBank/DDBJ whole genome shotgun (WGS) entry which is preliminary data.</text>
</comment>
<evidence type="ECO:0000313" key="2">
    <source>
        <dbReference type="EMBL" id="CAL5218476.1"/>
    </source>
</evidence>
<feature type="compositionally biased region" description="Low complexity" evidence="1">
    <location>
        <begin position="1"/>
        <end position="13"/>
    </location>
</feature>
<keyword evidence="3" id="KW-1185">Reference proteome</keyword>